<evidence type="ECO:0000256" key="5">
    <source>
        <dbReference type="ARBA" id="ARBA00023004"/>
    </source>
</evidence>
<dbReference type="RefSeq" id="XP_007752023.1">
    <property type="nucleotide sequence ID" value="XM_007753833.1"/>
</dbReference>
<evidence type="ECO:0008006" key="10">
    <source>
        <dbReference type="Google" id="ProtNLM"/>
    </source>
</evidence>
<accession>W9VMY0</accession>
<dbReference type="GO" id="GO:0005506">
    <property type="term" value="F:iron ion binding"/>
    <property type="evidence" value="ECO:0007669"/>
    <property type="project" value="InterPro"/>
</dbReference>
<evidence type="ECO:0000256" key="2">
    <source>
        <dbReference type="ARBA" id="ARBA00010617"/>
    </source>
</evidence>
<gene>
    <name evidence="8" type="ORF">A1O5_13267</name>
</gene>
<comment type="similarity">
    <text evidence="2">Belongs to the cytochrome P450 family.</text>
</comment>
<keyword evidence="4 7" id="KW-0479">Metal-binding</keyword>
<dbReference type="PRINTS" id="PR00463">
    <property type="entry name" value="EP450I"/>
</dbReference>
<dbReference type="GO" id="GO:0004497">
    <property type="term" value="F:monooxygenase activity"/>
    <property type="evidence" value="ECO:0007669"/>
    <property type="project" value="UniProtKB-KW"/>
</dbReference>
<reference evidence="8 9" key="1">
    <citation type="submission" date="2013-03" db="EMBL/GenBank/DDBJ databases">
        <title>The Genome Sequence of Cladophialophora psammophila CBS 110553.</title>
        <authorList>
            <consortium name="The Broad Institute Genomics Platform"/>
            <person name="Cuomo C."/>
            <person name="de Hoog S."/>
            <person name="Gorbushina A."/>
            <person name="Walker B."/>
            <person name="Young S.K."/>
            <person name="Zeng Q."/>
            <person name="Gargeya S."/>
            <person name="Fitzgerald M."/>
            <person name="Haas B."/>
            <person name="Abouelleil A."/>
            <person name="Allen A.W."/>
            <person name="Alvarado L."/>
            <person name="Arachchi H.M."/>
            <person name="Berlin A.M."/>
            <person name="Chapman S.B."/>
            <person name="Gainer-Dewar J."/>
            <person name="Goldberg J."/>
            <person name="Griggs A."/>
            <person name="Gujja S."/>
            <person name="Hansen M."/>
            <person name="Howarth C."/>
            <person name="Imamovic A."/>
            <person name="Ireland A."/>
            <person name="Larimer J."/>
            <person name="McCowan C."/>
            <person name="Murphy C."/>
            <person name="Pearson M."/>
            <person name="Poon T.W."/>
            <person name="Priest M."/>
            <person name="Roberts A."/>
            <person name="Saif S."/>
            <person name="Shea T."/>
            <person name="Sisk P."/>
            <person name="Sykes S."/>
            <person name="Wortman J."/>
            <person name="Nusbaum C."/>
            <person name="Birren B."/>
        </authorList>
    </citation>
    <scope>NUCLEOTIDE SEQUENCE [LARGE SCALE GENOMIC DNA]</scope>
    <source>
        <strain evidence="8 9">CBS 110553</strain>
    </source>
</reference>
<proteinExistence type="inferred from homology"/>
<dbReference type="InterPro" id="IPR036396">
    <property type="entry name" value="Cyt_P450_sf"/>
</dbReference>
<evidence type="ECO:0000256" key="6">
    <source>
        <dbReference type="ARBA" id="ARBA00023033"/>
    </source>
</evidence>
<dbReference type="HOGENOM" id="CLU_001570_14_11_1"/>
<evidence type="ECO:0000256" key="4">
    <source>
        <dbReference type="ARBA" id="ARBA00022723"/>
    </source>
</evidence>
<dbReference type="EMBL" id="AMGX01000045">
    <property type="protein sequence ID" value="EXJ53491.1"/>
    <property type="molecule type" value="Genomic_DNA"/>
</dbReference>
<name>W9VMY0_9EURO</name>
<keyword evidence="6" id="KW-0560">Oxidoreductase</keyword>
<dbReference type="Pfam" id="PF00067">
    <property type="entry name" value="p450"/>
    <property type="match status" value="1"/>
</dbReference>
<organism evidence="8 9">
    <name type="scientific">Cladophialophora psammophila CBS 110553</name>
    <dbReference type="NCBI Taxonomy" id="1182543"/>
    <lineage>
        <taxon>Eukaryota</taxon>
        <taxon>Fungi</taxon>
        <taxon>Dikarya</taxon>
        <taxon>Ascomycota</taxon>
        <taxon>Pezizomycotina</taxon>
        <taxon>Eurotiomycetes</taxon>
        <taxon>Chaetothyriomycetidae</taxon>
        <taxon>Chaetothyriales</taxon>
        <taxon>Herpotrichiellaceae</taxon>
        <taxon>Cladophialophora</taxon>
    </lineage>
</organism>
<dbReference type="InterPro" id="IPR001128">
    <property type="entry name" value="Cyt_P450"/>
</dbReference>
<dbReference type="CDD" id="cd11058">
    <property type="entry name" value="CYP60B-like"/>
    <property type="match status" value="1"/>
</dbReference>
<dbReference type="PANTHER" id="PTHR24305">
    <property type="entry name" value="CYTOCHROME P450"/>
    <property type="match status" value="1"/>
</dbReference>
<dbReference type="OrthoDB" id="1470350at2759"/>
<comment type="caution">
    <text evidence="8">The sequence shown here is derived from an EMBL/GenBank/DDBJ whole genome shotgun (WGS) entry which is preliminary data.</text>
</comment>
<dbReference type="InterPro" id="IPR002401">
    <property type="entry name" value="Cyt_P450_E_grp-I"/>
</dbReference>
<dbReference type="AlphaFoldDB" id="W9VMY0"/>
<feature type="binding site" description="axial binding residue" evidence="7">
    <location>
        <position position="386"/>
    </location>
    <ligand>
        <name>heme</name>
        <dbReference type="ChEBI" id="CHEBI:30413"/>
    </ligand>
    <ligandPart>
        <name>Fe</name>
        <dbReference type="ChEBI" id="CHEBI:18248"/>
    </ligandPart>
</feature>
<protein>
    <recommendedName>
        <fullName evidence="10">Cytochrome P450 oxidoreductase</fullName>
    </recommendedName>
</protein>
<dbReference type="GO" id="GO:0016705">
    <property type="term" value="F:oxidoreductase activity, acting on paired donors, with incorporation or reduction of molecular oxygen"/>
    <property type="evidence" value="ECO:0007669"/>
    <property type="project" value="InterPro"/>
</dbReference>
<dbReference type="SUPFAM" id="SSF48264">
    <property type="entry name" value="Cytochrome P450"/>
    <property type="match status" value="1"/>
</dbReference>
<dbReference type="STRING" id="1182543.W9VMY0"/>
<evidence type="ECO:0000256" key="1">
    <source>
        <dbReference type="ARBA" id="ARBA00001971"/>
    </source>
</evidence>
<keyword evidence="5 7" id="KW-0408">Iron</keyword>
<keyword evidence="9" id="KW-1185">Reference proteome</keyword>
<evidence type="ECO:0000256" key="7">
    <source>
        <dbReference type="PIRSR" id="PIRSR602401-1"/>
    </source>
</evidence>
<sequence length="440" mass="50126">MVRWITAQHERYGEAVRVAPDEVSFISGETAWQQIYGFHAGKQKSLQFLKDPVWFGYSEESKLSIGSALPEDHTRMRRSMSHAFSDRAIRQQLPLILEYIGSLIDGLREQARSESNIVDLERWYSWTNFDLTGHLTFGESFGCLSKRADNNFNRIVSKLDSAATHLVASNYFTITKWFPSWIFPQSMIELMNLRHEVLKHMQDLVRRRLDREVTQPDFMTEIAKDRGENGLSFPEMEMNSLFLMVAGAETPSTALAATTYLLLKNPDKLEKLRSEVRDTFGNTSVNDLDKLVGLPYLNAVINEGLRFFPPIPTGLPRVVPPGGATISGRYIPQGTAVYMSQYPANHSSRNFTNPNAFVPERWLGGHAYANDKREVVKPFAYGPRNCVGMNLALAQMRLILAKMTLAFDLELVHPERDWLDQKSFTVWEKNPLTVRVSEAK</sequence>
<evidence type="ECO:0000313" key="8">
    <source>
        <dbReference type="EMBL" id="EXJ53491.1"/>
    </source>
</evidence>
<dbReference type="InterPro" id="IPR050121">
    <property type="entry name" value="Cytochrome_P450_monoxygenase"/>
</dbReference>
<dbReference type="PRINTS" id="PR00385">
    <property type="entry name" value="P450"/>
</dbReference>
<comment type="cofactor">
    <cofactor evidence="1 7">
        <name>heme</name>
        <dbReference type="ChEBI" id="CHEBI:30413"/>
    </cofactor>
</comment>
<dbReference type="GO" id="GO:0020037">
    <property type="term" value="F:heme binding"/>
    <property type="evidence" value="ECO:0007669"/>
    <property type="project" value="InterPro"/>
</dbReference>
<keyword evidence="6" id="KW-0503">Monooxygenase</keyword>
<evidence type="ECO:0000256" key="3">
    <source>
        <dbReference type="ARBA" id="ARBA00022617"/>
    </source>
</evidence>
<dbReference type="GeneID" id="19197950"/>
<dbReference type="Proteomes" id="UP000019471">
    <property type="component" value="Unassembled WGS sequence"/>
</dbReference>
<evidence type="ECO:0000313" key="9">
    <source>
        <dbReference type="Proteomes" id="UP000019471"/>
    </source>
</evidence>
<dbReference type="eggNOG" id="KOG0158">
    <property type="taxonomic scope" value="Eukaryota"/>
</dbReference>
<dbReference type="PANTHER" id="PTHR24305:SF210">
    <property type="entry name" value="CYTOCHROME P450 MONOOXYGENASE ASQL-RELATED"/>
    <property type="match status" value="1"/>
</dbReference>
<dbReference type="Gene3D" id="1.10.630.10">
    <property type="entry name" value="Cytochrome P450"/>
    <property type="match status" value="1"/>
</dbReference>
<keyword evidence="3 7" id="KW-0349">Heme</keyword>